<feature type="domain" description="ABC transmembrane type-2" evidence="6">
    <location>
        <begin position="22"/>
        <end position="256"/>
    </location>
</feature>
<keyword evidence="3 5" id="KW-1133">Transmembrane helix</keyword>
<feature type="transmembrane region" description="Helical" evidence="5">
    <location>
        <begin position="143"/>
        <end position="170"/>
    </location>
</feature>
<dbReference type="AlphaFoldDB" id="A0A2H0M019"/>
<protein>
    <recommendedName>
        <fullName evidence="5">Transport permease protein</fullName>
    </recommendedName>
</protein>
<reference evidence="7 8" key="1">
    <citation type="submission" date="2017-09" db="EMBL/GenBank/DDBJ databases">
        <title>Depth-based differentiation of microbial function through sediment-hosted aquifers and enrichment of novel symbionts in the deep terrestrial subsurface.</title>
        <authorList>
            <person name="Probst A.J."/>
            <person name="Ladd B."/>
            <person name="Jarett J.K."/>
            <person name="Geller-Mcgrath D.E."/>
            <person name="Sieber C.M."/>
            <person name="Emerson J.B."/>
            <person name="Anantharaman K."/>
            <person name="Thomas B.C."/>
            <person name="Malmstrom R."/>
            <person name="Stieglmeier M."/>
            <person name="Klingl A."/>
            <person name="Woyke T."/>
            <person name="Ryan C.M."/>
            <person name="Banfield J.F."/>
        </authorList>
    </citation>
    <scope>NUCLEOTIDE SEQUENCE [LARGE SCALE GENOMIC DNA]</scope>
    <source>
        <strain evidence="7">CG11_big_fil_rev_8_21_14_0_20_42_13</strain>
    </source>
</reference>
<feature type="transmembrane region" description="Helical" evidence="5">
    <location>
        <begin position="61"/>
        <end position="82"/>
    </location>
</feature>
<dbReference type="InterPro" id="IPR047817">
    <property type="entry name" value="ABC2_TM_bact-type"/>
</dbReference>
<keyword evidence="2 5" id="KW-0812">Transmembrane</keyword>
<keyword evidence="5" id="KW-0813">Transport</keyword>
<dbReference type="GO" id="GO:0005886">
    <property type="term" value="C:plasma membrane"/>
    <property type="evidence" value="ECO:0007669"/>
    <property type="project" value="UniProtKB-SubCell"/>
</dbReference>
<accession>A0A2H0M019</accession>
<comment type="similarity">
    <text evidence="5">Belongs to the ABC-2 integral membrane protein family.</text>
</comment>
<organism evidence="7 8">
    <name type="scientific">Candidatus Ghiorseimicrobium undicola</name>
    <dbReference type="NCBI Taxonomy" id="1974746"/>
    <lineage>
        <taxon>Bacteria</taxon>
        <taxon>Pseudomonadati</taxon>
        <taxon>Candidatus Omnitrophota</taxon>
        <taxon>Candidatus Ghiorseimicrobium</taxon>
    </lineage>
</organism>
<dbReference type="EMBL" id="PCWA01000001">
    <property type="protein sequence ID" value="PIQ90030.1"/>
    <property type="molecule type" value="Genomic_DNA"/>
</dbReference>
<comment type="subcellular location">
    <subcellularLocation>
        <location evidence="5">Cell membrane</location>
        <topology evidence="5">Multi-pass membrane protein</topology>
    </subcellularLocation>
    <subcellularLocation>
        <location evidence="1">Membrane</location>
        <topology evidence="1">Multi-pass membrane protein</topology>
    </subcellularLocation>
</comment>
<dbReference type="Proteomes" id="UP000229641">
    <property type="component" value="Unassembled WGS sequence"/>
</dbReference>
<dbReference type="PANTHER" id="PTHR43229:SF2">
    <property type="entry name" value="NODULATION PROTEIN J"/>
    <property type="match status" value="1"/>
</dbReference>
<evidence type="ECO:0000256" key="2">
    <source>
        <dbReference type="ARBA" id="ARBA00022692"/>
    </source>
</evidence>
<evidence type="ECO:0000256" key="3">
    <source>
        <dbReference type="ARBA" id="ARBA00022989"/>
    </source>
</evidence>
<proteinExistence type="inferred from homology"/>
<dbReference type="Pfam" id="PF01061">
    <property type="entry name" value="ABC2_membrane"/>
    <property type="match status" value="1"/>
</dbReference>
<evidence type="ECO:0000259" key="6">
    <source>
        <dbReference type="PROSITE" id="PS51012"/>
    </source>
</evidence>
<feature type="transmembrane region" description="Helical" evidence="5">
    <location>
        <begin position="116"/>
        <end position="137"/>
    </location>
</feature>
<evidence type="ECO:0000256" key="4">
    <source>
        <dbReference type="ARBA" id="ARBA00023136"/>
    </source>
</evidence>
<dbReference type="GO" id="GO:0140359">
    <property type="term" value="F:ABC-type transporter activity"/>
    <property type="evidence" value="ECO:0007669"/>
    <property type="project" value="InterPro"/>
</dbReference>
<feature type="transmembrane region" description="Helical" evidence="5">
    <location>
        <begin position="235"/>
        <end position="253"/>
    </location>
</feature>
<evidence type="ECO:0000313" key="7">
    <source>
        <dbReference type="EMBL" id="PIQ90030.1"/>
    </source>
</evidence>
<evidence type="ECO:0000256" key="1">
    <source>
        <dbReference type="ARBA" id="ARBA00004141"/>
    </source>
</evidence>
<name>A0A2H0M019_9BACT</name>
<keyword evidence="4 5" id="KW-0472">Membrane</keyword>
<keyword evidence="5" id="KW-1003">Cell membrane</keyword>
<dbReference type="PANTHER" id="PTHR43229">
    <property type="entry name" value="NODULATION PROTEIN J"/>
    <property type="match status" value="1"/>
</dbReference>
<feature type="transmembrane region" description="Helical" evidence="5">
    <location>
        <begin position="20"/>
        <end position="41"/>
    </location>
</feature>
<feature type="transmembrane region" description="Helical" evidence="5">
    <location>
        <begin position="177"/>
        <end position="195"/>
    </location>
</feature>
<dbReference type="InterPro" id="IPR013525">
    <property type="entry name" value="ABC2_TM"/>
</dbReference>
<sequence length="269" mass="30111">MFLFKLASFLKKDAKIFVSYKLSFLMTCIGMVVSVATFYYIAKLFGKSASTYLPSYNTDYFSFVLIGIAFSTYLTTSLSTFANHIREAQASGVLESMLVTPSSVAEIMIGMSIWDFVFTSFRIIIYLIIGIFFFGMQFNNPDILAGILILMLSVVCFSFIGIMSAGFILIFKRSEPVGWFIGGLTGLFSGVFFPIEVLPLKLQVISYFLPATYSLRALRHALLSGYSFKMLMPDISVLIVFSIVLLPLAVIIFKYTLKQVKIDGSLVHY</sequence>
<dbReference type="PROSITE" id="PS51012">
    <property type="entry name" value="ABC_TM2"/>
    <property type="match status" value="1"/>
</dbReference>
<evidence type="ECO:0000256" key="5">
    <source>
        <dbReference type="RuleBase" id="RU361157"/>
    </source>
</evidence>
<gene>
    <name evidence="7" type="ORF">COV72_00015</name>
</gene>
<dbReference type="InterPro" id="IPR051784">
    <property type="entry name" value="Nod_factor_ABC_transporter"/>
</dbReference>
<comment type="caution">
    <text evidence="7">The sequence shown here is derived from an EMBL/GenBank/DDBJ whole genome shotgun (WGS) entry which is preliminary data.</text>
</comment>
<evidence type="ECO:0000313" key="8">
    <source>
        <dbReference type="Proteomes" id="UP000229641"/>
    </source>
</evidence>